<name>A0A8T4L3L0_9ARCH</name>
<feature type="transmembrane region" description="Helical" evidence="1">
    <location>
        <begin position="47"/>
        <end position="65"/>
    </location>
</feature>
<feature type="transmembrane region" description="Helical" evidence="1">
    <location>
        <begin position="20"/>
        <end position="40"/>
    </location>
</feature>
<evidence type="ECO:0000313" key="3">
    <source>
        <dbReference type="Proteomes" id="UP000675968"/>
    </source>
</evidence>
<comment type="caution">
    <text evidence="2">The sequence shown here is derived from an EMBL/GenBank/DDBJ whole genome shotgun (WGS) entry which is preliminary data.</text>
</comment>
<gene>
    <name evidence="2" type="ORF">J4215_01030</name>
</gene>
<accession>A0A8T4L3L0</accession>
<sequence length="120" mass="14304">MFLEFLYHFFSFDLDWLIRFIFDPHSLFWLFAMYAVASYFYAPKKALLAAFFLIIFNWLFVDFAILSGFGIPFGLLALMFLYNVFAHSWVIGDKDFDKISPQLAVTFIFGMWILLWFLSK</sequence>
<proteinExistence type="predicted"/>
<dbReference type="EMBL" id="JAGVWC010000008">
    <property type="protein sequence ID" value="MBS3061147.1"/>
    <property type="molecule type" value="Genomic_DNA"/>
</dbReference>
<reference evidence="2" key="2">
    <citation type="submission" date="2021-05" db="EMBL/GenBank/DDBJ databases">
        <title>Protein family content uncovers lineage relationships and bacterial pathway maintenance mechanisms in DPANN archaea.</title>
        <authorList>
            <person name="Castelle C.J."/>
            <person name="Meheust R."/>
            <person name="Jaffe A.L."/>
            <person name="Seitz K."/>
            <person name="Gong X."/>
            <person name="Baker B.J."/>
            <person name="Banfield J.F."/>
        </authorList>
    </citation>
    <scope>NUCLEOTIDE SEQUENCE</scope>
    <source>
        <strain evidence="2">RIFCSPLOWO2_01_FULL_AR10_48_17</strain>
    </source>
</reference>
<feature type="transmembrane region" description="Helical" evidence="1">
    <location>
        <begin position="103"/>
        <end position="119"/>
    </location>
</feature>
<evidence type="ECO:0000256" key="1">
    <source>
        <dbReference type="SAM" id="Phobius"/>
    </source>
</evidence>
<organism evidence="2 3">
    <name type="scientific">Candidatus Iainarchaeum sp</name>
    <dbReference type="NCBI Taxonomy" id="3101447"/>
    <lineage>
        <taxon>Archaea</taxon>
        <taxon>Candidatus Iainarchaeota</taxon>
        <taxon>Candidatus Iainarchaeia</taxon>
        <taxon>Candidatus Iainarchaeales</taxon>
        <taxon>Candidatus Iainarchaeaceae</taxon>
        <taxon>Candidatus Iainarchaeum</taxon>
    </lineage>
</organism>
<evidence type="ECO:0000313" key="2">
    <source>
        <dbReference type="EMBL" id="MBS3061147.1"/>
    </source>
</evidence>
<feature type="transmembrane region" description="Helical" evidence="1">
    <location>
        <begin position="71"/>
        <end position="91"/>
    </location>
</feature>
<keyword evidence="1" id="KW-0812">Transmembrane</keyword>
<dbReference type="Proteomes" id="UP000675968">
    <property type="component" value="Unassembled WGS sequence"/>
</dbReference>
<dbReference type="AlphaFoldDB" id="A0A8T4L3L0"/>
<keyword evidence="1" id="KW-1133">Transmembrane helix</keyword>
<reference evidence="2" key="1">
    <citation type="submission" date="2021-03" db="EMBL/GenBank/DDBJ databases">
        <authorList>
            <person name="Jaffe A."/>
        </authorList>
    </citation>
    <scope>NUCLEOTIDE SEQUENCE</scope>
    <source>
        <strain evidence="2">RIFCSPLOWO2_01_FULL_AR10_48_17</strain>
    </source>
</reference>
<keyword evidence="1" id="KW-0472">Membrane</keyword>
<protein>
    <submittedName>
        <fullName evidence="2">Uncharacterized protein</fullName>
    </submittedName>
</protein>